<dbReference type="PANTHER" id="PTHR10788:SF106">
    <property type="entry name" value="BCDNA.GH08860"/>
    <property type="match status" value="1"/>
</dbReference>
<organism evidence="3 4">
    <name type="scientific">Syntrophus gentianae</name>
    <dbReference type="NCBI Taxonomy" id="43775"/>
    <lineage>
        <taxon>Bacteria</taxon>
        <taxon>Pseudomonadati</taxon>
        <taxon>Thermodesulfobacteriota</taxon>
        <taxon>Syntrophia</taxon>
        <taxon>Syntrophales</taxon>
        <taxon>Syntrophaceae</taxon>
        <taxon>Syntrophus</taxon>
    </lineage>
</organism>
<feature type="transmembrane region" description="Helical" evidence="2">
    <location>
        <begin position="165"/>
        <end position="189"/>
    </location>
</feature>
<keyword evidence="2" id="KW-0812">Transmembrane</keyword>
<dbReference type="Pfam" id="PF00982">
    <property type="entry name" value="Glyco_transf_20"/>
    <property type="match status" value="1"/>
</dbReference>
<dbReference type="Proteomes" id="UP000198744">
    <property type="component" value="Unassembled WGS sequence"/>
</dbReference>
<dbReference type="OrthoDB" id="9815690at2"/>
<keyword evidence="4" id="KW-1185">Reference proteome</keyword>
<dbReference type="Gene3D" id="3.40.50.2000">
    <property type="entry name" value="Glycogen Phosphorylase B"/>
    <property type="match status" value="2"/>
</dbReference>
<dbReference type="EMBL" id="FOBS01000002">
    <property type="protein sequence ID" value="SEM01569.1"/>
    <property type="molecule type" value="Genomic_DNA"/>
</dbReference>
<sequence length="745" mass="85135">MPFRSLRLSLRFILPLVVALTLLAYAVVPLVDQLTLHWFVRDMDIRSRLIANTLQEPLAELLRQGNKARINALLLRVIQDERLMALGFCSGNGKLLYRTPNFPESLGCPSEPSQKKGTNPVQRLTKGAVHVALYPVEQEGVQSGSLILVHDMSFVERRSADTRKYIIMFFILLGVVISGITVFVAYLSWRGWMAGVRAMLRGEGILKPFARPAVASEMQPLVGDLRTLLRTLDFERRFADDATITWSPDSLRKLLHRQLAGERIIVVSNREPYIHIKNSERIEVHRPASGLVTAVEPVMRACSGTWIAHGSGSADRETVDRHDRVQVPPEQPEYTLRRFWLTREEENGYYFGFANEGLWPLCHIAHVRPIFRSSDWKQYTAINQRVADAVTEEAASDDPVVLVQDYHFALLPKMIRKTLPKATIITFWHIPWPNPESFGICPWHEELLKGLLGSTILGFHTPFHCKNFLETVDRCLETRIDHESSTISRDGNLTMVESYPISIQWPSPWQETQPTVLECRNAVRSSLGLAADHLIGLGVDRQDYTKGILERFRAVESMLKRHPEMAGRFTFIQIAAPTRSVLEDYRAFEDQVRDLAARINGRFSTGSWQPICLKAEYHDPEEVNRYYRAADVCMVTSLHDGMNLVAKEFVAARDDEQGVLVLSRFTGAAHELHEALIVNPYHIEQTADALYQALYMPDFEQRERMSSMRTLVRDFNIYRWAGRMLLDAARIRQREKLAMRINHSS</sequence>
<dbReference type="InterPro" id="IPR001830">
    <property type="entry name" value="Glyco_trans_20"/>
</dbReference>
<evidence type="ECO:0000256" key="1">
    <source>
        <dbReference type="ARBA" id="ARBA00008799"/>
    </source>
</evidence>
<accession>A0A1H7UXR7</accession>
<feature type="transmembrane region" description="Helical" evidence="2">
    <location>
        <begin position="12"/>
        <end position="31"/>
    </location>
</feature>
<dbReference type="GO" id="GO:0005829">
    <property type="term" value="C:cytosol"/>
    <property type="evidence" value="ECO:0007669"/>
    <property type="project" value="TreeGrafter"/>
</dbReference>
<dbReference type="STRING" id="43775.SAMN04489760_102170"/>
<dbReference type="AlphaFoldDB" id="A0A1H7UXR7"/>
<gene>
    <name evidence="3" type="ORF">SAMN04489760_102170</name>
</gene>
<evidence type="ECO:0000313" key="3">
    <source>
        <dbReference type="EMBL" id="SEM01569.1"/>
    </source>
</evidence>
<dbReference type="RefSeq" id="WP_093882091.1">
    <property type="nucleotide sequence ID" value="NZ_FOBS01000002.1"/>
</dbReference>
<dbReference type="GO" id="GO:0003825">
    <property type="term" value="F:alpha,alpha-trehalose-phosphate synthase (UDP-forming) activity"/>
    <property type="evidence" value="ECO:0007669"/>
    <property type="project" value="TreeGrafter"/>
</dbReference>
<comment type="similarity">
    <text evidence="1">Belongs to the glycosyltransferase 20 family.</text>
</comment>
<evidence type="ECO:0000313" key="4">
    <source>
        <dbReference type="Proteomes" id="UP000198744"/>
    </source>
</evidence>
<protein>
    <submittedName>
        <fullName evidence="3">Trehalose 6-phosphate synthase</fullName>
    </submittedName>
</protein>
<keyword evidence="2" id="KW-1133">Transmembrane helix</keyword>
<dbReference type="CDD" id="cd03788">
    <property type="entry name" value="GT20_TPS"/>
    <property type="match status" value="1"/>
</dbReference>
<evidence type="ECO:0000256" key="2">
    <source>
        <dbReference type="SAM" id="Phobius"/>
    </source>
</evidence>
<name>A0A1H7UXR7_9BACT</name>
<dbReference type="PANTHER" id="PTHR10788">
    <property type="entry name" value="TREHALOSE-6-PHOSPHATE SYNTHASE"/>
    <property type="match status" value="1"/>
</dbReference>
<proteinExistence type="inferred from homology"/>
<dbReference type="SUPFAM" id="SSF53756">
    <property type="entry name" value="UDP-Glycosyltransferase/glycogen phosphorylase"/>
    <property type="match status" value="1"/>
</dbReference>
<keyword evidence="2" id="KW-0472">Membrane</keyword>
<dbReference type="GO" id="GO:0005992">
    <property type="term" value="P:trehalose biosynthetic process"/>
    <property type="evidence" value="ECO:0007669"/>
    <property type="project" value="InterPro"/>
</dbReference>
<reference evidence="3 4" key="1">
    <citation type="submission" date="2016-10" db="EMBL/GenBank/DDBJ databases">
        <authorList>
            <person name="de Groot N.N."/>
        </authorList>
    </citation>
    <scope>NUCLEOTIDE SEQUENCE [LARGE SCALE GENOMIC DNA]</scope>
    <source>
        <strain evidence="3 4">DSM 8423</strain>
    </source>
</reference>
<dbReference type="GO" id="GO:0004805">
    <property type="term" value="F:trehalose-phosphatase activity"/>
    <property type="evidence" value="ECO:0007669"/>
    <property type="project" value="TreeGrafter"/>
</dbReference>